<keyword evidence="1" id="KW-1133">Transmembrane helix</keyword>
<organism evidence="2 3">
    <name type="scientific">Campylobacter rectus</name>
    <name type="common">Wolinella recta</name>
    <dbReference type="NCBI Taxonomy" id="203"/>
    <lineage>
        <taxon>Bacteria</taxon>
        <taxon>Pseudomonadati</taxon>
        <taxon>Campylobacterota</taxon>
        <taxon>Epsilonproteobacteria</taxon>
        <taxon>Campylobacterales</taxon>
        <taxon>Campylobacteraceae</taxon>
        <taxon>Campylobacter</taxon>
    </lineage>
</organism>
<dbReference type="KEGG" id="crx:CRECT_2255"/>
<evidence type="ECO:0000256" key="1">
    <source>
        <dbReference type="SAM" id="Phobius"/>
    </source>
</evidence>
<dbReference type="AlphaFoldDB" id="A0A6G5QQI0"/>
<feature type="transmembrane region" description="Helical" evidence="1">
    <location>
        <begin position="6"/>
        <end position="24"/>
    </location>
</feature>
<dbReference type="EMBL" id="CP012543">
    <property type="protein sequence ID" value="QCD47844.1"/>
    <property type="molecule type" value="Genomic_DNA"/>
</dbReference>
<proteinExistence type="predicted"/>
<evidence type="ECO:0000313" key="2">
    <source>
        <dbReference type="EMBL" id="QCD47844.1"/>
    </source>
</evidence>
<keyword evidence="1" id="KW-0472">Membrane</keyword>
<name>A0A6G5QQI0_CAMRE</name>
<accession>A0A6G5QQI0</accession>
<dbReference type="Proteomes" id="UP000502377">
    <property type="component" value="Chromosome"/>
</dbReference>
<evidence type="ECO:0000313" key="3">
    <source>
        <dbReference type="Proteomes" id="UP000502377"/>
    </source>
</evidence>
<sequence>MSEIAQDLITFGVEIFIFGLILNFRSLQVCRKDVAGRIFAFGAFKEVFASKPDIKEPAEKHGLINFLNRLYFTLFAAAFYL</sequence>
<reference evidence="2 3" key="1">
    <citation type="submission" date="2016-07" db="EMBL/GenBank/DDBJ databases">
        <title>Comparative genomics of the Campylobacter concisus group.</title>
        <authorList>
            <person name="Miller W.G."/>
            <person name="Yee E."/>
            <person name="Chapman M.H."/>
            <person name="Huynh S."/>
            <person name="Bono J.L."/>
            <person name="On S.L.W."/>
            <person name="StLeger J."/>
            <person name="Foster G."/>
            <person name="Parker C.T."/>
        </authorList>
    </citation>
    <scope>NUCLEOTIDE SEQUENCE [LARGE SCALE GENOMIC DNA]</scope>
    <source>
        <strain evidence="2 3">ATCC 33238</strain>
    </source>
</reference>
<keyword evidence="1" id="KW-0812">Transmembrane</keyword>
<gene>
    <name evidence="2" type="ORF">CRECT_2255</name>
</gene>
<protein>
    <submittedName>
        <fullName evidence="2">Uncharacterized protein</fullName>
    </submittedName>
</protein>